<reference evidence="2 3" key="1">
    <citation type="journal article" date="2019" name="Syst. Appl. Microbiol.">
        <title>Characterization of Bifidobacterium species in feaces of the Egyptian fruit bat: Description of B. vespertilionis sp. nov. and B. rousetti sp. nov.</title>
        <authorList>
            <person name="Modesto M."/>
            <person name="Satti M."/>
            <person name="Watanabe K."/>
            <person name="Puglisi E."/>
            <person name="Morelli L."/>
            <person name="Huang C.-H."/>
            <person name="Liou J.-S."/>
            <person name="Miyashita M."/>
            <person name="Tamura T."/>
            <person name="Saito S."/>
            <person name="Mori K."/>
            <person name="Huang L."/>
            <person name="Sciavilla P."/>
            <person name="Sandri C."/>
            <person name="Spiezio C."/>
            <person name="Vitali F."/>
            <person name="Cavalieri D."/>
            <person name="Perpetuini G."/>
            <person name="Tofalo R."/>
            <person name="Bonetti A."/>
            <person name="Arita M."/>
            <person name="Mattarelli P."/>
        </authorList>
    </citation>
    <scope>NUCLEOTIDE SEQUENCE [LARGE SCALE GENOMIC DNA]</scope>
    <source>
        <strain evidence="2 3">RST17</strain>
    </source>
</reference>
<protein>
    <submittedName>
        <fullName evidence="2">Uncharacterized protein</fullName>
    </submittedName>
</protein>
<dbReference type="EMBL" id="RZUH01000004">
    <property type="protein sequence ID" value="KAA8828122.1"/>
    <property type="molecule type" value="Genomic_DNA"/>
</dbReference>
<organism evidence="2 3">
    <name type="scientific">Bifidobacterium myosotis</name>
    <dbReference type="NCBI Taxonomy" id="1630166"/>
    <lineage>
        <taxon>Bacteria</taxon>
        <taxon>Bacillati</taxon>
        <taxon>Actinomycetota</taxon>
        <taxon>Actinomycetes</taxon>
        <taxon>Bifidobacteriales</taxon>
        <taxon>Bifidobacteriaceae</taxon>
        <taxon>Bifidobacterium</taxon>
    </lineage>
</organism>
<evidence type="ECO:0000313" key="3">
    <source>
        <dbReference type="Proteomes" id="UP000410049"/>
    </source>
</evidence>
<feature type="region of interest" description="Disordered" evidence="1">
    <location>
        <begin position="45"/>
        <end position="68"/>
    </location>
</feature>
<name>A0A5M9ZMM4_9BIFI</name>
<accession>A0A5M9ZMM4</accession>
<evidence type="ECO:0000313" key="2">
    <source>
        <dbReference type="EMBL" id="KAA8828122.1"/>
    </source>
</evidence>
<gene>
    <name evidence="2" type="ORF">EMO91_06690</name>
</gene>
<sequence>MRIHELIDTLRGIEADYGDIPVVLENDDPNWRDALDYIIVATGRAGDPEARPDPDGTGGTVPVAVIGR</sequence>
<evidence type="ECO:0000256" key="1">
    <source>
        <dbReference type="SAM" id="MobiDB-lite"/>
    </source>
</evidence>
<dbReference type="AlphaFoldDB" id="A0A5M9ZMM4"/>
<dbReference type="RefSeq" id="WP_150379288.1">
    <property type="nucleotide sequence ID" value="NZ_RZUH01000004.1"/>
</dbReference>
<dbReference type="Proteomes" id="UP000410049">
    <property type="component" value="Unassembled WGS sequence"/>
</dbReference>
<proteinExistence type="predicted"/>
<comment type="caution">
    <text evidence="2">The sequence shown here is derived from an EMBL/GenBank/DDBJ whole genome shotgun (WGS) entry which is preliminary data.</text>
</comment>